<gene>
    <name evidence="9" type="ORF">RchiOBHm_Chr2g0171151</name>
</gene>
<evidence type="ECO:0000313" key="9">
    <source>
        <dbReference type="EMBL" id="PRQ53859.1"/>
    </source>
</evidence>
<dbReference type="CDD" id="cd16454">
    <property type="entry name" value="RING-H2_PA-TM-RING"/>
    <property type="match status" value="1"/>
</dbReference>
<evidence type="ECO:0000256" key="6">
    <source>
        <dbReference type="PROSITE-ProRule" id="PRU00175"/>
    </source>
</evidence>
<comment type="catalytic activity">
    <reaction evidence="1">
        <text>S-ubiquitinyl-[E2 ubiquitin-conjugating enzyme]-L-cysteine + [acceptor protein]-L-lysine = [E2 ubiquitin-conjugating enzyme]-L-cysteine + N(6)-ubiquitinyl-[acceptor protein]-L-lysine.</text>
        <dbReference type="EC" id="2.3.2.27"/>
    </reaction>
</comment>
<dbReference type="Gramene" id="PRQ53859">
    <property type="protein sequence ID" value="PRQ53859"/>
    <property type="gene ID" value="RchiOBHm_Chr2g0171151"/>
</dbReference>
<dbReference type="InterPro" id="IPR001841">
    <property type="entry name" value="Znf_RING"/>
</dbReference>
<dbReference type="GO" id="GO:0008270">
    <property type="term" value="F:zinc ion binding"/>
    <property type="evidence" value="ECO:0007669"/>
    <property type="project" value="UniProtKB-KW"/>
</dbReference>
<evidence type="ECO:0000313" key="10">
    <source>
        <dbReference type="Proteomes" id="UP000238479"/>
    </source>
</evidence>
<dbReference type="SMART" id="SM00184">
    <property type="entry name" value="RING"/>
    <property type="match status" value="1"/>
</dbReference>
<evidence type="ECO:0000256" key="7">
    <source>
        <dbReference type="SAM" id="MobiDB-lite"/>
    </source>
</evidence>
<dbReference type="Proteomes" id="UP000238479">
    <property type="component" value="Chromosome 2"/>
</dbReference>
<evidence type="ECO:0000259" key="8">
    <source>
        <dbReference type="PROSITE" id="PS50089"/>
    </source>
</evidence>
<accession>A0A2P6S5C6</accession>
<keyword evidence="4 6" id="KW-0863">Zinc-finger</keyword>
<dbReference type="SUPFAM" id="SSF57850">
    <property type="entry name" value="RING/U-box"/>
    <property type="match status" value="1"/>
</dbReference>
<evidence type="ECO:0000256" key="4">
    <source>
        <dbReference type="ARBA" id="ARBA00022771"/>
    </source>
</evidence>
<dbReference type="EMBL" id="PDCK01000040">
    <property type="protein sequence ID" value="PRQ53859.1"/>
    <property type="molecule type" value="Genomic_DNA"/>
</dbReference>
<dbReference type="Pfam" id="PF13639">
    <property type="entry name" value="zf-RING_2"/>
    <property type="match status" value="1"/>
</dbReference>
<dbReference type="AlphaFoldDB" id="A0A2P6S5C6"/>
<evidence type="ECO:0000256" key="1">
    <source>
        <dbReference type="ARBA" id="ARBA00000900"/>
    </source>
</evidence>
<dbReference type="PANTHER" id="PTHR15710">
    <property type="entry name" value="E3 UBIQUITIN-PROTEIN LIGASE PRAJA"/>
    <property type="match status" value="1"/>
</dbReference>
<keyword evidence="3" id="KW-0479">Metal-binding</keyword>
<feature type="region of interest" description="Disordered" evidence="7">
    <location>
        <begin position="244"/>
        <end position="263"/>
    </location>
</feature>
<dbReference type="GO" id="GO:0005737">
    <property type="term" value="C:cytoplasm"/>
    <property type="evidence" value="ECO:0007669"/>
    <property type="project" value="TreeGrafter"/>
</dbReference>
<evidence type="ECO:0000256" key="2">
    <source>
        <dbReference type="ARBA" id="ARBA00012483"/>
    </source>
</evidence>
<keyword evidence="5" id="KW-0862">Zinc</keyword>
<dbReference type="Gene3D" id="3.30.40.10">
    <property type="entry name" value="Zinc/RING finger domain, C3HC4 (zinc finger)"/>
    <property type="match status" value="1"/>
</dbReference>
<organism evidence="9 10">
    <name type="scientific">Rosa chinensis</name>
    <name type="common">China rose</name>
    <dbReference type="NCBI Taxonomy" id="74649"/>
    <lineage>
        <taxon>Eukaryota</taxon>
        <taxon>Viridiplantae</taxon>
        <taxon>Streptophyta</taxon>
        <taxon>Embryophyta</taxon>
        <taxon>Tracheophyta</taxon>
        <taxon>Spermatophyta</taxon>
        <taxon>Magnoliopsida</taxon>
        <taxon>eudicotyledons</taxon>
        <taxon>Gunneridae</taxon>
        <taxon>Pentapetalae</taxon>
        <taxon>rosids</taxon>
        <taxon>fabids</taxon>
        <taxon>Rosales</taxon>
        <taxon>Rosaceae</taxon>
        <taxon>Rosoideae</taxon>
        <taxon>Rosoideae incertae sedis</taxon>
        <taxon>Rosa</taxon>
    </lineage>
</organism>
<reference evidence="9 10" key="1">
    <citation type="journal article" date="2018" name="Nat. Genet.">
        <title>The Rosa genome provides new insights in the design of modern roses.</title>
        <authorList>
            <person name="Bendahmane M."/>
        </authorList>
    </citation>
    <scope>NUCLEOTIDE SEQUENCE [LARGE SCALE GENOMIC DNA]</scope>
    <source>
        <strain evidence="10">cv. Old Blush</strain>
    </source>
</reference>
<evidence type="ECO:0000256" key="3">
    <source>
        <dbReference type="ARBA" id="ARBA00022723"/>
    </source>
</evidence>
<feature type="compositionally biased region" description="Basic and acidic residues" evidence="7">
    <location>
        <begin position="244"/>
        <end position="256"/>
    </location>
</feature>
<sequence>MSQGRDIYRSQVRQYQTTLPPGRDKELKIFFYRQSRFWHDDPANYTHDECILQGRRAVFVTHDFLTSMTMRWLLLSVGLPLEEQAPILEEIITQFARMAVPELSITVVILHIKIRSLGSVDYQDIIDFVAREPINVNLDASPIYDTPMPASTVSLLRTYMSLLTIPASRSSIEGLKKVRFDSLEEDVIRETPTCAICIKDFVECVDELITSLPCAHHYHVDCIVQWLKRDHTCPLCRYRMPPARMDEDRDGDRDGDAVEPSNP</sequence>
<proteinExistence type="predicted"/>
<dbReference type="PANTHER" id="PTHR15710:SF196">
    <property type="entry name" value="F6A14.12 PROTEIN-RELATED"/>
    <property type="match status" value="1"/>
</dbReference>
<comment type="caution">
    <text evidence="9">The sequence shown here is derived from an EMBL/GenBank/DDBJ whole genome shotgun (WGS) entry which is preliminary data.</text>
</comment>
<dbReference type="OrthoDB" id="3365801at2759"/>
<feature type="domain" description="RING-type" evidence="8">
    <location>
        <begin position="194"/>
        <end position="237"/>
    </location>
</feature>
<dbReference type="EC" id="2.3.2.27" evidence="2"/>
<evidence type="ECO:0000256" key="5">
    <source>
        <dbReference type="ARBA" id="ARBA00022833"/>
    </source>
</evidence>
<protein>
    <recommendedName>
        <fullName evidence="2">RING-type E3 ubiquitin transferase</fullName>
        <ecNumber evidence="2">2.3.2.27</ecNumber>
    </recommendedName>
</protein>
<dbReference type="GO" id="GO:0016567">
    <property type="term" value="P:protein ubiquitination"/>
    <property type="evidence" value="ECO:0007669"/>
    <property type="project" value="TreeGrafter"/>
</dbReference>
<keyword evidence="10" id="KW-1185">Reference proteome</keyword>
<name>A0A2P6S5C6_ROSCH</name>
<dbReference type="InterPro" id="IPR013083">
    <property type="entry name" value="Znf_RING/FYVE/PHD"/>
</dbReference>
<dbReference type="PROSITE" id="PS50089">
    <property type="entry name" value="ZF_RING_2"/>
    <property type="match status" value="1"/>
</dbReference>
<dbReference type="GO" id="GO:0061630">
    <property type="term" value="F:ubiquitin protein ligase activity"/>
    <property type="evidence" value="ECO:0007669"/>
    <property type="project" value="UniProtKB-EC"/>
</dbReference>